<keyword evidence="10" id="KW-1185">Reference proteome</keyword>
<evidence type="ECO:0000256" key="1">
    <source>
        <dbReference type="ARBA" id="ARBA00004651"/>
    </source>
</evidence>
<feature type="transmembrane region" description="Helical" evidence="7">
    <location>
        <begin position="37"/>
        <end position="59"/>
    </location>
</feature>
<reference evidence="9 10" key="1">
    <citation type="submission" date="2020-03" db="EMBL/GenBank/DDBJ databases">
        <title>Two novel Motilibacter sp.</title>
        <authorList>
            <person name="Liu S."/>
        </authorList>
    </citation>
    <scope>NUCLEOTIDE SEQUENCE [LARGE SCALE GENOMIC DNA]</scope>
    <source>
        <strain evidence="9 10">E257</strain>
    </source>
</reference>
<dbReference type="EMBL" id="JAANNP010000001">
    <property type="protein sequence ID" value="NHC12777.1"/>
    <property type="molecule type" value="Genomic_DNA"/>
</dbReference>
<keyword evidence="6 7" id="KW-0472">Membrane</keyword>
<feature type="transmembrane region" description="Helical" evidence="7">
    <location>
        <begin position="96"/>
        <end position="116"/>
    </location>
</feature>
<dbReference type="InterPro" id="IPR005115">
    <property type="entry name" value="Gly_transporter"/>
</dbReference>
<feature type="transmembrane region" description="Helical" evidence="7">
    <location>
        <begin position="71"/>
        <end position="89"/>
    </location>
</feature>
<feature type="domain" description="Glycine transporter" evidence="8">
    <location>
        <begin position="12"/>
        <end position="86"/>
    </location>
</feature>
<dbReference type="PANTHER" id="PTHR30506:SF3">
    <property type="entry name" value="UPF0126 INNER MEMBRANE PROTEIN YADS-RELATED"/>
    <property type="match status" value="1"/>
</dbReference>
<protein>
    <submittedName>
        <fullName evidence="9">Trimeric intracellular cation channel family protein</fullName>
    </submittedName>
</protein>
<keyword evidence="5 7" id="KW-1133">Transmembrane helix</keyword>
<accession>A0ABX0GPK9</accession>
<keyword evidence="4 7" id="KW-0812">Transmembrane</keyword>
<sequence length="216" mass="21941">MTTLDAGDAQHALELAGIVAFALSGATLAIRKGFDAVGIVLLALLTALGGGVIRDLLIGATPPAAFRELELLVLPVVAALVAMVAHPVINRLFRVVLLLDAAGLALFSVTGTLIAAEAGIDPVQAAVLGIVTCVGGGVLRDVVARETPVLVRADSDLYAVPAALGAGLVSALEQAGAYTPTAGLLAASAVFLLRVAAMAFDWRAPVARRPRRAAER</sequence>
<evidence type="ECO:0000313" key="10">
    <source>
        <dbReference type="Proteomes" id="UP000800981"/>
    </source>
</evidence>
<evidence type="ECO:0000256" key="3">
    <source>
        <dbReference type="ARBA" id="ARBA00022475"/>
    </source>
</evidence>
<evidence type="ECO:0000256" key="7">
    <source>
        <dbReference type="SAM" id="Phobius"/>
    </source>
</evidence>
<comment type="similarity">
    <text evidence="2">Belongs to the UPF0126 family.</text>
</comment>
<feature type="domain" description="Glycine transporter" evidence="8">
    <location>
        <begin position="98"/>
        <end position="172"/>
    </location>
</feature>
<name>A0ABX0GPK9_9ACTN</name>
<organism evidence="9 10">
    <name type="scientific">Motilibacter deserti</name>
    <dbReference type="NCBI Taxonomy" id="2714956"/>
    <lineage>
        <taxon>Bacteria</taxon>
        <taxon>Bacillati</taxon>
        <taxon>Actinomycetota</taxon>
        <taxon>Actinomycetes</taxon>
        <taxon>Motilibacterales</taxon>
        <taxon>Motilibacteraceae</taxon>
        <taxon>Motilibacter</taxon>
    </lineage>
</organism>
<keyword evidence="3" id="KW-1003">Cell membrane</keyword>
<gene>
    <name evidence="9" type="ORF">G9H71_03150</name>
</gene>
<dbReference type="RefSeq" id="WP_166277693.1">
    <property type="nucleotide sequence ID" value="NZ_JAANNP010000001.1"/>
</dbReference>
<evidence type="ECO:0000256" key="5">
    <source>
        <dbReference type="ARBA" id="ARBA00022989"/>
    </source>
</evidence>
<comment type="subcellular location">
    <subcellularLocation>
        <location evidence="1">Cell membrane</location>
        <topology evidence="1">Multi-pass membrane protein</topology>
    </subcellularLocation>
</comment>
<dbReference type="PANTHER" id="PTHR30506">
    <property type="entry name" value="INNER MEMBRANE PROTEIN"/>
    <property type="match status" value="1"/>
</dbReference>
<feature type="transmembrane region" description="Helical" evidence="7">
    <location>
        <begin position="184"/>
        <end position="202"/>
    </location>
</feature>
<evidence type="ECO:0000256" key="6">
    <source>
        <dbReference type="ARBA" id="ARBA00023136"/>
    </source>
</evidence>
<dbReference type="Pfam" id="PF03458">
    <property type="entry name" value="Gly_transporter"/>
    <property type="match status" value="2"/>
</dbReference>
<comment type="caution">
    <text evidence="9">The sequence shown here is derived from an EMBL/GenBank/DDBJ whole genome shotgun (WGS) entry which is preliminary data.</text>
</comment>
<evidence type="ECO:0000259" key="8">
    <source>
        <dbReference type="Pfam" id="PF03458"/>
    </source>
</evidence>
<evidence type="ECO:0000256" key="4">
    <source>
        <dbReference type="ARBA" id="ARBA00022692"/>
    </source>
</evidence>
<evidence type="ECO:0000256" key="2">
    <source>
        <dbReference type="ARBA" id="ARBA00008193"/>
    </source>
</evidence>
<proteinExistence type="inferred from homology"/>
<feature type="transmembrane region" description="Helical" evidence="7">
    <location>
        <begin position="12"/>
        <end position="30"/>
    </location>
</feature>
<evidence type="ECO:0000313" key="9">
    <source>
        <dbReference type="EMBL" id="NHC12777.1"/>
    </source>
</evidence>
<dbReference type="Proteomes" id="UP000800981">
    <property type="component" value="Unassembled WGS sequence"/>
</dbReference>